<dbReference type="SUPFAM" id="SSF51735">
    <property type="entry name" value="NAD(P)-binding Rossmann-fold domains"/>
    <property type="match status" value="1"/>
</dbReference>
<comment type="catalytic activity">
    <reaction evidence="5">
        <text>dTDP-beta-L-rhamnose + NADP(+) = dTDP-4-dehydro-beta-L-rhamnose + NADPH + H(+)</text>
        <dbReference type="Rhea" id="RHEA:21796"/>
        <dbReference type="ChEBI" id="CHEBI:15378"/>
        <dbReference type="ChEBI" id="CHEBI:57510"/>
        <dbReference type="ChEBI" id="CHEBI:57783"/>
        <dbReference type="ChEBI" id="CHEBI:58349"/>
        <dbReference type="ChEBI" id="CHEBI:62830"/>
        <dbReference type="EC" id="1.1.1.133"/>
    </reaction>
</comment>
<dbReference type="Proteomes" id="UP000320390">
    <property type="component" value="Chromosome"/>
</dbReference>
<dbReference type="EC" id="1.1.1.133" evidence="3 6"/>
<evidence type="ECO:0000313" key="8">
    <source>
        <dbReference type="EMBL" id="QDV06701.1"/>
    </source>
</evidence>
<gene>
    <name evidence="8" type="primary">rmlD_2</name>
    <name evidence="8" type="ORF">Poly30_22160</name>
</gene>
<name>A0A518ERI6_9BACT</name>
<keyword evidence="6" id="KW-0521">NADP</keyword>
<accession>A0A518ERI6</accession>
<protein>
    <recommendedName>
        <fullName evidence="4 6">dTDP-4-dehydrorhamnose reductase</fullName>
        <ecNumber evidence="3 6">1.1.1.133</ecNumber>
    </recommendedName>
</protein>
<dbReference type="PANTHER" id="PTHR10491:SF4">
    <property type="entry name" value="METHIONINE ADENOSYLTRANSFERASE 2 SUBUNIT BETA"/>
    <property type="match status" value="1"/>
</dbReference>
<sequence length="281" mass="30101">MLGSQVLMAVPDSIEALGTDMREAHGVDFIGVDLTDDDQVEALFREASPLHGVIHCAAYTAVDKAEEEPELAQAVNGDACGVLARAAAKAGIPIVVVSTDFVFDGKASEPYRPDDEPSPMSVYGRTKLSGEKQAIEAHPSGARIVRTQWLYGPRGGHFPGTMLKLAAERDHLMVVSDQTGSPTSTLELAPALWDVLLLGSAGIYHAACEGEASWYDLAVATIESSNNSDTQIDPCTTDEFPRPAPRPRYSVLDCSKLAELRGKTLSPWKEALLTYLGSDSE</sequence>
<dbReference type="EMBL" id="CP036434">
    <property type="protein sequence ID" value="QDV06701.1"/>
    <property type="molecule type" value="Genomic_DNA"/>
</dbReference>
<comment type="similarity">
    <text evidence="2 6">Belongs to the dTDP-4-dehydrorhamnose reductase family.</text>
</comment>
<dbReference type="GO" id="GO:0019305">
    <property type="term" value="P:dTDP-rhamnose biosynthetic process"/>
    <property type="evidence" value="ECO:0007669"/>
    <property type="project" value="UniProtKB-UniPathway"/>
</dbReference>
<reference evidence="8 9" key="1">
    <citation type="submission" date="2019-02" db="EMBL/GenBank/DDBJ databases">
        <title>Deep-cultivation of Planctomycetes and their phenomic and genomic characterization uncovers novel biology.</title>
        <authorList>
            <person name="Wiegand S."/>
            <person name="Jogler M."/>
            <person name="Boedeker C."/>
            <person name="Pinto D."/>
            <person name="Vollmers J."/>
            <person name="Rivas-Marin E."/>
            <person name="Kohn T."/>
            <person name="Peeters S.H."/>
            <person name="Heuer A."/>
            <person name="Rast P."/>
            <person name="Oberbeckmann S."/>
            <person name="Bunk B."/>
            <person name="Jeske O."/>
            <person name="Meyerdierks A."/>
            <person name="Storesund J.E."/>
            <person name="Kallscheuer N."/>
            <person name="Luecker S."/>
            <person name="Lage O.M."/>
            <person name="Pohl T."/>
            <person name="Merkel B.J."/>
            <person name="Hornburger P."/>
            <person name="Mueller R.-W."/>
            <person name="Bruemmer F."/>
            <person name="Labrenz M."/>
            <person name="Spormann A.M."/>
            <person name="Op den Camp H."/>
            <person name="Overmann J."/>
            <person name="Amann R."/>
            <person name="Jetten M.S.M."/>
            <person name="Mascher T."/>
            <person name="Medema M.H."/>
            <person name="Devos D.P."/>
            <person name="Kaster A.-K."/>
            <person name="Ovreas L."/>
            <person name="Rohde M."/>
            <person name="Galperin M.Y."/>
            <person name="Jogler C."/>
        </authorList>
    </citation>
    <scope>NUCLEOTIDE SEQUENCE [LARGE SCALE GENOMIC DNA]</scope>
    <source>
        <strain evidence="8 9">Poly30</strain>
    </source>
</reference>
<dbReference type="Gene3D" id="3.90.25.10">
    <property type="entry name" value="UDP-galactose 4-epimerase, domain 1"/>
    <property type="match status" value="1"/>
</dbReference>
<feature type="domain" description="RmlD-like substrate binding" evidence="7">
    <location>
        <begin position="23"/>
        <end position="276"/>
    </location>
</feature>
<dbReference type="AlphaFoldDB" id="A0A518ERI6"/>
<dbReference type="InterPro" id="IPR005913">
    <property type="entry name" value="dTDP_dehydrorham_reduct"/>
</dbReference>
<evidence type="ECO:0000313" key="9">
    <source>
        <dbReference type="Proteomes" id="UP000320390"/>
    </source>
</evidence>
<evidence type="ECO:0000256" key="6">
    <source>
        <dbReference type="RuleBase" id="RU364082"/>
    </source>
</evidence>
<keyword evidence="6 8" id="KW-0560">Oxidoreductase</keyword>
<evidence type="ECO:0000256" key="3">
    <source>
        <dbReference type="ARBA" id="ARBA00012929"/>
    </source>
</evidence>
<dbReference type="UniPathway" id="UPA00124"/>
<evidence type="ECO:0000259" key="7">
    <source>
        <dbReference type="Pfam" id="PF04321"/>
    </source>
</evidence>
<evidence type="ECO:0000256" key="1">
    <source>
        <dbReference type="ARBA" id="ARBA00004781"/>
    </source>
</evidence>
<dbReference type="PANTHER" id="PTHR10491">
    <property type="entry name" value="DTDP-4-DEHYDRORHAMNOSE REDUCTASE"/>
    <property type="match status" value="1"/>
</dbReference>
<organism evidence="8 9">
    <name type="scientific">Saltatorellus ferox</name>
    <dbReference type="NCBI Taxonomy" id="2528018"/>
    <lineage>
        <taxon>Bacteria</taxon>
        <taxon>Pseudomonadati</taxon>
        <taxon>Planctomycetota</taxon>
        <taxon>Planctomycetia</taxon>
        <taxon>Planctomycetia incertae sedis</taxon>
        <taxon>Saltatorellus</taxon>
    </lineage>
</organism>
<comment type="pathway">
    <text evidence="1 6">Carbohydrate biosynthesis; dTDP-L-rhamnose biosynthesis.</text>
</comment>
<dbReference type="Gene3D" id="3.40.50.720">
    <property type="entry name" value="NAD(P)-binding Rossmann-like Domain"/>
    <property type="match status" value="1"/>
</dbReference>
<comment type="function">
    <text evidence="6">Catalyzes the reduction of dTDP-6-deoxy-L-lyxo-4-hexulose to yield dTDP-L-rhamnose.</text>
</comment>
<proteinExistence type="inferred from homology"/>
<dbReference type="InterPro" id="IPR029903">
    <property type="entry name" value="RmlD-like-bd"/>
</dbReference>
<dbReference type="Pfam" id="PF04321">
    <property type="entry name" value="RmlD_sub_bind"/>
    <property type="match status" value="1"/>
</dbReference>
<dbReference type="NCBIfam" id="TIGR01214">
    <property type="entry name" value="rmlD"/>
    <property type="match status" value="1"/>
</dbReference>
<dbReference type="CDD" id="cd05254">
    <property type="entry name" value="dTDP_HR_like_SDR_e"/>
    <property type="match status" value="1"/>
</dbReference>
<evidence type="ECO:0000256" key="4">
    <source>
        <dbReference type="ARBA" id="ARBA00017099"/>
    </source>
</evidence>
<dbReference type="GO" id="GO:0005829">
    <property type="term" value="C:cytosol"/>
    <property type="evidence" value="ECO:0007669"/>
    <property type="project" value="TreeGrafter"/>
</dbReference>
<dbReference type="InterPro" id="IPR036291">
    <property type="entry name" value="NAD(P)-bd_dom_sf"/>
</dbReference>
<evidence type="ECO:0000256" key="2">
    <source>
        <dbReference type="ARBA" id="ARBA00010944"/>
    </source>
</evidence>
<dbReference type="GO" id="GO:0008831">
    <property type="term" value="F:dTDP-4-dehydrorhamnose reductase activity"/>
    <property type="evidence" value="ECO:0007669"/>
    <property type="project" value="UniProtKB-EC"/>
</dbReference>
<keyword evidence="9" id="KW-1185">Reference proteome</keyword>
<evidence type="ECO:0000256" key="5">
    <source>
        <dbReference type="ARBA" id="ARBA00048200"/>
    </source>
</evidence>